<name>A0A142EKG4_9BACT</name>
<keyword evidence="2" id="KW-1185">Reference proteome</keyword>
<dbReference type="OrthoDB" id="9976790at2"/>
<protein>
    <submittedName>
        <fullName evidence="1">Uncharacterized protein</fullName>
    </submittedName>
</protein>
<dbReference type="PATRIC" id="fig|1727163.4.peg.898"/>
<evidence type="ECO:0000313" key="2">
    <source>
        <dbReference type="Proteomes" id="UP000073816"/>
    </source>
</evidence>
<dbReference type="AlphaFoldDB" id="A0A142EKG4"/>
<accession>A0A142EKG4</accession>
<reference evidence="1 2" key="2">
    <citation type="journal article" date="2016" name="Genome Announc.">
        <title>Complete Genome Sequence of Algoriphagus sp. Strain M8-2, Isolated from a Brackish Lake.</title>
        <authorList>
            <person name="Muraguchi Y."/>
            <person name="Kushimoto K."/>
            <person name="Ohtsubo Y."/>
            <person name="Suzuki T."/>
            <person name="Dohra H."/>
            <person name="Kimbara K."/>
            <person name="Shintani M."/>
        </authorList>
    </citation>
    <scope>NUCLEOTIDE SEQUENCE [LARGE SCALE GENOMIC DNA]</scope>
    <source>
        <strain evidence="1 2">M8-2</strain>
    </source>
</reference>
<organism evidence="1 2">
    <name type="scientific">Algoriphagus sanaruensis</name>
    <dbReference type="NCBI Taxonomy" id="1727163"/>
    <lineage>
        <taxon>Bacteria</taxon>
        <taxon>Pseudomonadati</taxon>
        <taxon>Bacteroidota</taxon>
        <taxon>Cytophagia</taxon>
        <taxon>Cytophagales</taxon>
        <taxon>Cyclobacteriaceae</taxon>
        <taxon>Algoriphagus</taxon>
    </lineage>
</organism>
<gene>
    <name evidence="1" type="ORF">AO498_04325</name>
</gene>
<sequence>MEEPTYDTFNFDHWINGYDEPSFPSWKLSMNESGRLQENPIYRQIIDAKNLVFDSYLEIELNSKINELARVLSELIAKDQIQFIKAEIENAKSICFKYPFQNLITRTHPEKLTNINGPFYLELINNRDYIARSKFRKKINDFHQSVVFFLYMRRCEDILNGLSNPAVTEKLENLPHKLCLLYDLGILDLLEDRFSNKSYNGKARETDTARLIATLFEIEKHENVRLALKNKDFLTGKAKSNASQTLRNHGLEPKIFID</sequence>
<dbReference type="KEGG" id="alm:AO498_04325"/>
<dbReference type="Proteomes" id="UP000073816">
    <property type="component" value="Chromosome"/>
</dbReference>
<reference evidence="2" key="1">
    <citation type="submission" date="2015-09" db="EMBL/GenBank/DDBJ databases">
        <title>Complete sequence of Algoriphagus sp. M8-2.</title>
        <authorList>
            <person name="Shintani M."/>
        </authorList>
    </citation>
    <scope>NUCLEOTIDE SEQUENCE [LARGE SCALE GENOMIC DNA]</scope>
    <source>
        <strain evidence="2">M8-2</strain>
    </source>
</reference>
<dbReference type="STRING" id="1727163.AO498_04325"/>
<dbReference type="RefSeq" id="WP_067544138.1">
    <property type="nucleotide sequence ID" value="NZ_CP012836.1"/>
</dbReference>
<evidence type="ECO:0000313" key="1">
    <source>
        <dbReference type="EMBL" id="AMQ55619.1"/>
    </source>
</evidence>
<proteinExistence type="predicted"/>
<dbReference type="EMBL" id="CP012836">
    <property type="protein sequence ID" value="AMQ55619.1"/>
    <property type="molecule type" value="Genomic_DNA"/>
</dbReference>